<dbReference type="InterPro" id="IPR049809">
    <property type="entry name" value="YehF/YfeS-like_WGR"/>
</dbReference>
<dbReference type="Pfam" id="PF05406">
    <property type="entry name" value="WGR"/>
    <property type="match status" value="1"/>
</dbReference>
<dbReference type="STRING" id="360105.CCV52592_1411"/>
<evidence type="ECO:0000313" key="2">
    <source>
        <dbReference type="EMBL" id="EAU00473.1"/>
    </source>
</evidence>
<dbReference type="KEGG" id="ccv:CCV52592_1411"/>
<dbReference type="RefSeq" id="WP_011992191.1">
    <property type="nucleotide sequence ID" value="NC_009715.2"/>
</dbReference>
<dbReference type="PANTHER" id="PTHR30634:SF13">
    <property type="entry name" value="PROTEIN YEHF"/>
    <property type="match status" value="1"/>
</dbReference>
<organism evidence="2 3">
    <name type="scientific">Campylobacter curvus (strain 525.92)</name>
    <dbReference type="NCBI Taxonomy" id="360105"/>
    <lineage>
        <taxon>Bacteria</taxon>
        <taxon>Pseudomonadati</taxon>
        <taxon>Campylobacterota</taxon>
        <taxon>Epsilonproteobacteria</taxon>
        <taxon>Campylobacterales</taxon>
        <taxon>Campylobacteraceae</taxon>
        <taxon>Campylobacter</taxon>
    </lineage>
</organism>
<dbReference type="OrthoDB" id="6200718at2"/>
<reference evidence="2" key="1">
    <citation type="submission" date="2016-07" db="EMBL/GenBank/DDBJ databases">
        <title>Comparative genomics of the Campylobacter concisus group.</title>
        <authorList>
            <person name="Miller W.G."/>
            <person name="Yee E."/>
            <person name="Chapman M.H."/>
            <person name="Huynh S."/>
            <person name="Bono J.L."/>
            <person name="On S.L.W."/>
            <person name="StLeger J."/>
            <person name="Foster G."/>
            <person name="Parker C.T."/>
        </authorList>
    </citation>
    <scope>NUCLEOTIDE SEQUENCE</scope>
    <source>
        <strain evidence="2">525.92</strain>
    </source>
</reference>
<sequence>MLEILRFIDEKSDKFWKIETLGCEFVLNWGKFGTSGRYEIKEFDSEPECEKQAQKLLASKLKKGYARSELPSGHLYFDTDEFGLHPLTSHPNFRRYFSDAIYYDECDEEAPFGSDDGNDAFKSLQDAFRKGDVKALKFVRDLLEREWDFTYLPPDKNQSDEELKSLAKRDFNGLLGDQIMYSNDQVIIAIAFGEIKISGKMSDKNLALLALDSMERIERLNHLVWGHAGDESFYTATMRRDLMKFMAEQLG</sequence>
<dbReference type="SUPFAM" id="SSF142921">
    <property type="entry name" value="WGR domain-like"/>
    <property type="match status" value="1"/>
</dbReference>
<keyword evidence="3" id="KW-1185">Reference proteome</keyword>
<dbReference type="PROSITE" id="PS51977">
    <property type="entry name" value="WGR"/>
    <property type="match status" value="1"/>
</dbReference>
<name>A7GY31_CAMC5</name>
<accession>A7GY31</accession>
<feature type="domain" description="WGR" evidence="1">
    <location>
        <begin position="1"/>
        <end position="82"/>
    </location>
</feature>
<dbReference type="SMART" id="SM00773">
    <property type="entry name" value="WGR"/>
    <property type="match status" value="1"/>
</dbReference>
<dbReference type="InterPro" id="IPR050458">
    <property type="entry name" value="LolB"/>
</dbReference>
<evidence type="ECO:0000313" key="3">
    <source>
        <dbReference type="Proteomes" id="UP000006380"/>
    </source>
</evidence>
<dbReference type="Gene3D" id="2.20.140.10">
    <property type="entry name" value="WGR domain"/>
    <property type="match status" value="1"/>
</dbReference>
<dbReference type="InterPro" id="IPR008893">
    <property type="entry name" value="WGR_domain"/>
</dbReference>
<dbReference type="CDD" id="cd07996">
    <property type="entry name" value="WGR_MMR_like"/>
    <property type="match status" value="1"/>
</dbReference>
<dbReference type="PANTHER" id="PTHR30634">
    <property type="entry name" value="OUTER MEMBRANE LOLAB LIPOPROTEIN INSERTION APPARATUS"/>
    <property type="match status" value="1"/>
</dbReference>
<protein>
    <submittedName>
        <fullName evidence="2">WGR domain-containing protein</fullName>
    </submittedName>
</protein>
<gene>
    <name evidence="2" type="ORF">CCV52592_1411</name>
</gene>
<dbReference type="InterPro" id="IPR036930">
    <property type="entry name" value="WGR_dom_sf"/>
</dbReference>
<proteinExistence type="predicted"/>
<dbReference type="HOGENOM" id="CLU_095641_0_0_7"/>
<evidence type="ECO:0000259" key="1">
    <source>
        <dbReference type="PROSITE" id="PS51977"/>
    </source>
</evidence>
<dbReference type="EMBL" id="CP000767">
    <property type="protein sequence ID" value="EAU00473.1"/>
    <property type="molecule type" value="Genomic_DNA"/>
</dbReference>
<dbReference type="Proteomes" id="UP000006380">
    <property type="component" value="Chromosome"/>
</dbReference>
<dbReference type="AlphaFoldDB" id="A7GY31"/>